<feature type="compositionally biased region" description="Basic and acidic residues" evidence="1">
    <location>
        <begin position="73"/>
        <end position="82"/>
    </location>
</feature>
<gene>
    <name evidence="2" type="ORF">O181_029126</name>
</gene>
<protein>
    <submittedName>
        <fullName evidence="2">Uncharacterized protein</fullName>
    </submittedName>
</protein>
<accession>A0A9Q3CVV6</accession>
<name>A0A9Q3CVV6_9BASI</name>
<keyword evidence="3" id="KW-1185">Reference proteome</keyword>
<dbReference type="EMBL" id="AVOT02010062">
    <property type="protein sequence ID" value="MBW0489411.1"/>
    <property type="molecule type" value="Genomic_DNA"/>
</dbReference>
<feature type="region of interest" description="Disordered" evidence="1">
    <location>
        <begin position="55"/>
        <end position="82"/>
    </location>
</feature>
<evidence type="ECO:0000313" key="3">
    <source>
        <dbReference type="Proteomes" id="UP000765509"/>
    </source>
</evidence>
<comment type="caution">
    <text evidence="2">The sequence shown here is derived from an EMBL/GenBank/DDBJ whole genome shotgun (WGS) entry which is preliminary data.</text>
</comment>
<evidence type="ECO:0000313" key="2">
    <source>
        <dbReference type="EMBL" id="MBW0489411.1"/>
    </source>
</evidence>
<evidence type="ECO:0000256" key="1">
    <source>
        <dbReference type="SAM" id="MobiDB-lite"/>
    </source>
</evidence>
<reference evidence="2" key="1">
    <citation type="submission" date="2021-03" db="EMBL/GenBank/DDBJ databases">
        <title>Draft genome sequence of rust myrtle Austropuccinia psidii MF-1, a brazilian biotype.</title>
        <authorList>
            <person name="Quecine M.C."/>
            <person name="Pachon D.M.R."/>
            <person name="Bonatelli M.L."/>
            <person name="Correr F.H."/>
            <person name="Franceschini L.M."/>
            <person name="Leite T.F."/>
            <person name="Margarido G.R.A."/>
            <person name="Almeida C.A."/>
            <person name="Ferrarezi J.A."/>
            <person name="Labate C.A."/>
        </authorList>
    </citation>
    <scope>NUCLEOTIDE SEQUENCE</scope>
    <source>
        <strain evidence="2">MF-1</strain>
    </source>
</reference>
<dbReference type="AlphaFoldDB" id="A0A9Q3CVV6"/>
<dbReference type="Proteomes" id="UP000765509">
    <property type="component" value="Unassembled WGS sequence"/>
</dbReference>
<sequence length="82" mass="9276">MNPINHDPNHTGENMLAIINLKFCKDHLFLQFKTTPSHSLRLLLTAPDIVNSVEDKEAVQKSGPTDYLSDEYVAQHKDSSKK</sequence>
<organism evidence="2 3">
    <name type="scientific">Austropuccinia psidii MF-1</name>
    <dbReference type="NCBI Taxonomy" id="1389203"/>
    <lineage>
        <taxon>Eukaryota</taxon>
        <taxon>Fungi</taxon>
        <taxon>Dikarya</taxon>
        <taxon>Basidiomycota</taxon>
        <taxon>Pucciniomycotina</taxon>
        <taxon>Pucciniomycetes</taxon>
        <taxon>Pucciniales</taxon>
        <taxon>Sphaerophragmiaceae</taxon>
        <taxon>Austropuccinia</taxon>
    </lineage>
</organism>
<proteinExistence type="predicted"/>